<comment type="caution">
    <text evidence="1">The sequence shown here is derived from an EMBL/GenBank/DDBJ whole genome shotgun (WGS) entry which is preliminary data.</text>
</comment>
<keyword evidence="2" id="KW-1185">Reference proteome</keyword>
<accession>A0A9N9PG43</accession>
<sequence>MFEHVFKNKVSPTVNFESSEANILSWKSSDDVHWCLENLDTTIEEEEKTYLQM</sequence>
<dbReference type="Proteomes" id="UP000789759">
    <property type="component" value="Unassembled WGS sequence"/>
</dbReference>
<dbReference type="AlphaFoldDB" id="A0A9N9PG43"/>
<evidence type="ECO:0000313" key="1">
    <source>
        <dbReference type="EMBL" id="CAG8817691.1"/>
    </source>
</evidence>
<reference evidence="1" key="1">
    <citation type="submission" date="2021-06" db="EMBL/GenBank/DDBJ databases">
        <authorList>
            <person name="Kallberg Y."/>
            <person name="Tangrot J."/>
            <person name="Rosling A."/>
        </authorList>
    </citation>
    <scope>NUCLEOTIDE SEQUENCE</scope>
    <source>
        <strain evidence="1">FL966</strain>
    </source>
</reference>
<name>A0A9N9PG43_9GLOM</name>
<feature type="non-terminal residue" evidence="1">
    <location>
        <position position="53"/>
    </location>
</feature>
<dbReference type="EMBL" id="CAJVQA010045791">
    <property type="protein sequence ID" value="CAG8817691.1"/>
    <property type="molecule type" value="Genomic_DNA"/>
</dbReference>
<organism evidence="1 2">
    <name type="scientific">Cetraspora pellucida</name>
    <dbReference type="NCBI Taxonomy" id="1433469"/>
    <lineage>
        <taxon>Eukaryota</taxon>
        <taxon>Fungi</taxon>
        <taxon>Fungi incertae sedis</taxon>
        <taxon>Mucoromycota</taxon>
        <taxon>Glomeromycotina</taxon>
        <taxon>Glomeromycetes</taxon>
        <taxon>Diversisporales</taxon>
        <taxon>Gigasporaceae</taxon>
        <taxon>Cetraspora</taxon>
    </lineage>
</organism>
<gene>
    <name evidence="1" type="ORF">CPELLU_LOCUS19366</name>
</gene>
<dbReference type="OrthoDB" id="2430529at2759"/>
<evidence type="ECO:0000313" key="2">
    <source>
        <dbReference type="Proteomes" id="UP000789759"/>
    </source>
</evidence>
<proteinExistence type="predicted"/>
<protein>
    <submittedName>
        <fullName evidence="1">22018_t:CDS:1</fullName>
    </submittedName>
</protein>